<dbReference type="HOGENOM" id="CLU_1617601_0_0_6"/>
<organism evidence="1 2">
    <name type="scientific">Pseudomonas mandelii JR-1</name>
    <dbReference type="NCBI Taxonomy" id="1147786"/>
    <lineage>
        <taxon>Bacteria</taxon>
        <taxon>Pseudomonadati</taxon>
        <taxon>Pseudomonadota</taxon>
        <taxon>Gammaproteobacteria</taxon>
        <taxon>Pseudomonadales</taxon>
        <taxon>Pseudomonadaceae</taxon>
        <taxon>Pseudomonas</taxon>
    </lineage>
</organism>
<evidence type="ECO:0008006" key="3">
    <source>
        <dbReference type="Google" id="ProtNLM"/>
    </source>
</evidence>
<gene>
    <name evidence="1" type="ORF">OU5_P0321</name>
</gene>
<accession>A0A024EMG1</accession>
<dbReference type="Proteomes" id="UP000026913">
    <property type="component" value="Plasmid unnamed"/>
</dbReference>
<dbReference type="EMBL" id="CP005961">
    <property type="protein sequence ID" value="AHZ73573.1"/>
    <property type="molecule type" value="Genomic_DNA"/>
</dbReference>
<proteinExistence type="predicted"/>
<dbReference type="AlphaFoldDB" id="A0A024EMG1"/>
<reference evidence="1 2" key="1">
    <citation type="journal article" date="2012" name="J. Bacteriol.">
        <title>Genome sequence of cold-adapted Pseudomonas mandelii strain JR-1.</title>
        <authorList>
            <person name="Jang S.H."/>
            <person name="Kim J."/>
            <person name="Kim J."/>
            <person name="Hong S."/>
            <person name="Lee C."/>
        </authorList>
    </citation>
    <scope>NUCLEOTIDE SEQUENCE [LARGE SCALE GENOMIC DNA]</scope>
    <source>
        <strain evidence="1 2">JR-1</strain>
        <plasmid evidence="2">Plasmid</plasmid>
    </source>
</reference>
<dbReference type="KEGG" id="pman:OU5_P0321"/>
<protein>
    <recommendedName>
        <fullName evidence="3">ASCH domain-containing protein</fullName>
    </recommendedName>
</protein>
<evidence type="ECO:0000313" key="2">
    <source>
        <dbReference type="Proteomes" id="UP000026913"/>
    </source>
</evidence>
<keyword evidence="1" id="KW-0614">Plasmid</keyword>
<geneLocation type="plasmid" evidence="2"/>
<dbReference type="RefSeq" id="WP_010466303.1">
    <property type="nucleotide sequence ID" value="NZ_CP005961.1"/>
</dbReference>
<evidence type="ECO:0000313" key="1">
    <source>
        <dbReference type="EMBL" id="AHZ73573.1"/>
    </source>
</evidence>
<name>A0A024EMG1_9PSED</name>
<sequence length="168" mass="19465">MFTLTLALKGEYFDAIMAGVKQEEYRLVTPYWRKRLEGRIYDAVVLTKGYPKRDDLARRLTLPWQGYRETTITHAHFGEEPVAVFAISVQLPSKPVADWSTAPEDASHVLLTPGSRVCWLKLGAPREVAYWRWPERKVWRRGVDDSDKWLGHMHVEARPTERTVMAGR</sequence>